<dbReference type="InterPro" id="IPR002139">
    <property type="entry name" value="Ribo/fructo_kinase"/>
</dbReference>
<reference evidence="6 7" key="1">
    <citation type="submission" date="2024-01" db="EMBL/GenBank/DDBJ databases">
        <title>Seven novel Bacillus-like species.</title>
        <authorList>
            <person name="Liu G."/>
        </authorList>
    </citation>
    <scope>NUCLEOTIDE SEQUENCE [LARGE SCALE GENOMIC DNA]</scope>
    <source>
        <strain evidence="6 7">FJAT-51639</strain>
    </source>
</reference>
<keyword evidence="2 4" id="KW-0808">Transferase</keyword>
<evidence type="ECO:0000313" key="6">
    <source>
        <dbReference type="EMBL" id="MEI4801561.1"/>
    </source>
</evidence>
<comment type="caution">
    <text evidence="6">The sequence shown here is derived from an EMBL/GenBank/DDBJ whole genome shotgun (WGS) entry which is preliminary data.</text>
</comment>
<dbReference type="InterPro" id="IPR011611">
    <property type="entry name" value="PfkB_dom"/>
</dbReference>
<evidence type="ECO:0000256" key="2">
    <source>
        <dbReference type="ARBA" id="ARBA00022679"/>
    </source>
</evidence>
<proteinExistence type="inferred from homology"/>
<organism evidence="6 7">
    <name type="scientific">Bacillus bruguierae</name>
    <dbReference type="NCBI Taxonomy" id="3127667"/>
    <lineage>
        <taxon>Bacteria</taxon>
        <taxon>Bacillati</taxon>
        <taxon>Bacillota</taxon>
        <taxon>Bacilli</taxon>
        <taxon>Bacillales</taxon>
        <taxon>Bacillaceae</taxon>
        <taxon>Bacillus</taxon>
    </lineage>
</organism>
<name>A0ABU8FI48_9BACI</name>
<sequence length="322" mass="35706">MKSLYAIGEVLIDFIPIQKGKALKDVVEFQRVPGGAPANVAAAVAKYGGKSCMLTKLGTDAFGDFLLEQLQEVGVNTDKVTRTNEANTGLAFVSLREDGERDFSFYRNPSADLLFHENEVDESWFEKGDILHFCSVDLVESPMKYAHIKAIRSAKENGGIISFDPNVRLSLWKHAEDCRKTILEFIPLAHIVKISDEELEFITGISDPKEAIESLFIGDVQVVIYTKGAQGAELYMKDRQYQSNGYRVVVQDTTGAGDAFIGGFLYKLLEKNVRQQNVEEVLHMHWQEILTFANASGALTTTGKGAISSIPVKEDIYQLLEG</sequence>
<evidence type="ECO:0000256" key="1">
    <source>
        <dbReference type="ARBA" id="ARBA00010688"/>
    </source>
</evidence>
<dbReference type="InterPro" id="IPR050306">
    <property type="entry name" value="PfkB_Carbo_kinase"/>
</dbReference>
<evidence type="ECO:0000313" key="7">
    <source>
        <dbReference type="Proteomes" id="UP001372526"/>
    </source>
</evidence>
<dbReference type="GO" id="GO:0016301">
    <property type="term" value="F:kinase activity"/>
    <property type="evidence" value="ECO:0007669"/>
    <property type="project" value="UniProtKB-KW"/>
</dbReference>
<dbReference type="PANTHER" id="PTHR43085">
    <property type="entry name" value="HEXOKINASE FAMILY MEMBER"/>
    <property type="match status" value="1"/>
</dbReference>
<keyword evidence="3 4" id="KW-0418">Kinase</keyword>
<dbReference type="InterPro" id="IPR029056">
    <property type="entry name" value="Ribokinase-like"/>
</dbReference>
<gene>
    <name evidence="6" type="ORF">WAZ07_09510</name>
</gene>
<dbReference type="RefSeq" id="WP_336472231.1">
    <property type="nucleotide sequence ID" value="NZ_JBAWSX010000004.1"/>
</dbReference>
<dbReference type="EC" id="2.7.1.-" evidence="6"/>
<dbReference type="InterPro" id="IPR002173">
    <property type="entry name" value="Carboh/pur_kinase_PfkB_CS"/>
</dbReference>
<evidence type="ECO:0000256" key="4">
    <source>
        <dbReference type="RuleBase" id="RU003704"/>
    </source>
</evidence>
<dbReference type="PROSITE" id="PS00584">
    <property type="entry name" value="PFKB_KINASES_2"/>
    <property type="match status" value="1"/>
</dbReference>
<comment type="similarity">
    <text evidence="1 4">Belongs to the carbohydrate kinase PfkB family.</text>
</comment>
<dbReference type="PRINTS" id="PR00990">
    <property type="entry name" value="RIBOKINASE"/>
</dbReference>
<keyword evidence="7" id="KW-1185">Reference proteome</keyword>
<accession>A0ABU8FI48</accession>
<feature type="domain" description="Carbohydrate kinase PfkB" evidence="5">
    <location>
        <begin position="1"/>
        <end position="311"/>
    </location>
</feature>
<dbReference type="Gene3D" id="3.40.1190.20">
    <property type="match status" value="1"/>
</dbReference>
<dbReference type="Proteomes" id="UP001372526">
    <property type="component" value="Unassembled WGS sequence"/>
</dbReference>
<dbReference type="PANTHER" id="PTHR43085:SF54">
    <property type="entry name" value="PUTATIVE-RELATED"/>
    <property type="match status" value="1"/>
</dbReference>
<evidence type="ECO:0000259" key="5">
    <source>
        <dbReference type="Pfam" id="PF00294"/>
    </source>
</evidence>
<dbReference type="Pfam" id="PF00294">
    <property type="entry name" value="PfkB"/>
    <property type="match status" value="1"/>
</dbReference>
<dbReference type="EMBL" id="JBAWSX010000004">
    <property type="protein sequence ID" value="MEI4801561.1"/>
    <property type="molecule type" value="Genomic_DNA"/>
</dbReference>
<dbReference type="CDD" id="cd01167">
    <property type="entry name" value="bac_FRK"/>
    <property type="match status" value="1"/>
</dbReference>
<evidence type="ECO:0000256" key="3">
    <source>
        <dbReference type="ARBA" id="ARBA00022777"/>
    </source>
</evidence>
<dbReference type="PROSITE" id="PS00583">
    <property type="entry name" value="PFKB_KINASES_1"/>
    <property type="match status" value="1"/>
</dbReference>
<dbReference type="SUPFAM" id="SSF53613">
    <property type="entry name" value="Ribokinase-like"/>
    <property type="match status" value="1"/>
</dbReference>
<protein>
    <submittedName>
        <fullName evidence="6">Carbohydrate kinase</fullName>
        <ecNumber evidence="6">2.7.1.-</ecNumber>
    </submittedName>
</protein>